<dbReference type="EMBL" id="MNBE01000286">
    <property type="protein sequence ID" value="OKP11328.1"/>
    <property type="molecule type" value="Genomic_DNA"/>
</dbReference>
<dbReference type="OrthoDB" id="4161095at2759"/>
<sequence>MSDSYTSSSYYYSSTSKGDSGTSTTTGHRYTTTSLTEADGTTIVRTARQDLGQPLIIEEHRYDSTGQEQLALPGPSGSSAGGVRRITDLDEEGSSELSAFDAEASFSSGATPQFDGAAVPFGTRVVDVDTGAYDEHMHYFGDKSMRHHRELRDASGRKFTRDVDFDPSGRSGTAHERRRFENPETGTEVEKDDDVEVSEVI</sequence>
<dbReference type="Proteomes" id="UP000186955">
    <property type="component" value="Unassembled WGS sequence"/>
</dbReference>
<dbReference type="AlphaFoldDB" id="A0A1Q5UFR6"/>
<keyword evidence="3" id="KW-1185">Reference proteome</keyword>
<proteinExistence type="predicted"/>
<feature type="compositionally biased region" description="Acidic residues" evidence="1">
    <location>
        <begin position="190"/>
        <end position="201"/>
    </location>
</feature>
<gene>
    <name evidence="2" type="ORF">PENSUB_3165</name>
</gene>
<evidence type="ECO:0000313" key="3">
    <source>
        <dbReference type="Proteomes" id="UP000186955"/>
    </source>
</evidence>
<reference evidence="2 3" key="1">
    <citation type="submission" date="2016-10" db="EMBL/GenBank/DDBJ databases">
        <title>Genome sequence of the ascomycete fungus Penicillium subrubescens.</title>
        <authorList>
            <person name="De Vries R.P."/>
            <person name="Peng M."/>
            <person name="Dilokpimol A."/>
            <person name="Hilden K."/>
            <person name="Makela M.R."/>
            <person name="Grigoriev I."/>
            <person name="Riley R."/>
            <person name="Granchi Z."/>
        </authorList>
    </citation>
    <scope>NUCLEOTIDE SEQUENCE [LARGE SCALE GENOMIC DNA]</scope>
    <source>
        <strain evidence="2 3">CBS 132785</strain>
    </source>
</reference>
<protein>
    <submittedName>
        <fullName evidence="2">Uncharacterized protein</fullName>
    </submittedName>
</protein>
<feature type="compositionally biased region" description="Basic and acidic residues" evidence="1">
    <location>
        <begin position="173"/>
        <end position="182"/>
    </location>
</feature>
<feature type="region of interest" description="Disordered" evidence="1">
    <location>
        <begin position="1"/>
        <end position="34"/>
    </location>
</feature>
<name>A0A1Q5UFR6_9EURO</name>
<feature type="region of interest" description="Disordered" evidence="1">
    <location>
        <begin position="158"/>
        <end position="201"/>
    </location>
</feature>
<organism evidence="2 3">
    <name type="scientific">Penicillium subrubescens</name>
    <dbReference type="NCBI Taxonomy" id="1316194"/>
    <lineage>
        <taxon>Eukaryota</taxon>
        <taxon>Fungi</taxon>
        <taxon>Dikarya</taxon>
        <taxon>Ascomycota</taxon>
        <taxon>Pezizomycotina</taxon>
        <taxon>Eurotiomycetes</taxon>
        <taxon>Eurotiomycetidae</taxon>
        <taxon>Eurotiales</taxon>
        <taxon>Aspergillaceae</taxon>
        <taxon>Penicillium</taxon>
    </lineage>
</organism>
<evidence type="ECO:0000256" key="1">
    <source>
        <dbReference type="SAM" id="MobiDB-lite"/>
    </source>
</evidence>
<evidence type="ECO:0000313" key="2">
    <source>
        <dbReference type="EMBL" id="OKP11328.1"/>
    </source>
</evidence>
<accession>A0A1Q5UFR6</accession>
<comment type="caution">
    <text evidence="2">The sequence shown here is derived from an EMBL/GenBank/DDBJ whole genome shotgun (WGS) entry which is preliminary data.</text>
</comment>